<organism evidence="3 4">
    <name type="scientific">Teratosphaeria nubilosa</name>
    <dbReference type="NCBI Taxonomy" id="161662"/>
    <lineage>
        <taxon>Eukaryota</taxon>
        <taxon>Fungi</taxon>
        <taxon>Dikarya</taxon>
        <taxon>Ascomycota</taxon>
        <taxon>Pezizomycotina</taxon>
        <taxon>Dothideomycetes</taxon>
        <taxon>Dothideomycetidae</taxon>
        <taxon>Mycosphaerellales</taxon>
        <taxon>Teratosphaeriaceae</taxon>
        <taxon>Teratosphaeria</taxon>
    </lineage>
</organism>
<protein>
    <submittedName>
        <fullName evidence="3">Uncharacterized protein</fullName>
    </submittedName>
</protein>
<dbReference type="Proteomes" id="UP000799436">
    <property type="component" value="Unassembled WGS sequence"/>
</dbReference>
<dbReference type="EMBL" id="ML995865">
    <property type="protein sequence ID" value="KAF2766816.1"/>
    <property type="molecule type" value="Genomic_DNA"/>
</dbReference>
<feature type="chain" id="PRO_5026164420" evidence="2">
    <location>
        <begin position="19"/>
        <end position="242"/>
    </location>
</feature>
<accession>A0A6G1L1Q4</accession>
<dbReference type="OrthoDB" id="10366659at2759"/>
<evidence type="ECO:0000313" key="4">
    <source>
        <dbReference type="Proteomes" id="UP000799436"/>
    </source>
</evidence>
<dbReference type="AlphaFoldDB" id="A0A6G1L1Q4"/>
<name>A0A6G1L1Q4_9PEZI</name>
<sequence>MALYTQLLTLAALFPTRAISIEGPEKRLDVQDDVLGFEDSMSCRDMEWQHAPEVLGQDLLLPTSGQICYGNALSETIRRRAEGDADPPRPDPDAPPPPRRLHRCNQPRNMFLDVCNRQISGRSISHFDVYVPLNDYQVSVATPSGGSISFFARLAGAGAEITAINQQECPIRLDWVTDLRVVTQRRGVPPPPLPPVQMQGTPRREWQTTRCRGCLLSDIILPNGYNVLSYITIRIILQAYYC</sequence>
<evidence type="ECO:0000313" key="3">
    <source>
        <dbReference type="EMBL" id="KAF2766816.1"/>
    </source>
</evidence>
<feature type="signal peptide" evidence="2">
    <location>
        <begin position="1"/>
        <end position="18"/>
    </location>
</feature>
<keyword evidence="4" id="KW-1185">Reference proteome</keyword>
<keyword evidence="2" id="KW-0732">Signal</keyword>
<evidence type="ECO:0000256" key="2">
    <source>
        <dbReference type="SAM" id="SignalP"/>
    </source>
</evidence>
<evidence type="ECO:0000256" key="1">
    <source>
        <dbReference type="SAM" id="MobiDB-lite"/>
    </source>
</evidence>
<reference evidence="3" key="1">
    <citation type="journal article" date="2020" name="Stud. Mycol.">
        <title>101 Dothideomycetes genomes: a test case for predicting lifestyles and emergence of pathogens.</title>
        <authorList>
            <person name="Haridas S."/>
            <person name="Albert R."/>
            <person name="Binder M."/>
            <person name="Bloem J."/>
            <person name="Labutti K."/>
            <person name="Salamov A."/>
            <person name="Andreopoulos B."/>
            <person name="Baker S."/>
            <person name="Barry K."/>
            <person name="Bills G."/>
            <person name="Bluhm B."/>
            <person name="Cannon C."/>
            <person name="Castanera R."/>
            <person name="Culley D."/>
            <person name="Daum C."/>
            <person name="Ezra D."/>
            <person name="Gonzalez J."/>
            <person name="Henrissat B."/>
            <person name="Kuo A."/>
            <person name="Liang C."/>
            <person name="Lipzen A."/>
            <person name="Lutzoni F."/>
            <person name="Magnuson J."/>
            <person name="Mondo S."/>
            <person name="Nolan M."/>
            <person name="Ohm R."/>
            <person name="Pangilinan J."/>
            <person name="Park H.-J."/>
            <person name="Ramirez L."/>
            <person name="Alfaro M."/>
            <person name="Sun H."/>
            <person name="Tritt A."/>
            <person name="Yoshinaga Y."/>
            <person name="Zwiers L.-H."/>
            <person name="Turgeon B."/>
            <person name="Goodwin S."/>
            <person name="Spatafora J."/>
            <person name="Crous P."/>
            <person name="Grigoriev I."/>
        </authorList>
    </citation>
    <scope>NUCLEOTIDE SEQUENCE</scope>
    <source>
        <strain evidence="3">CBS 116005</strain>
    </source>
</reference>
<feature type="compositionally biased region" description="Basic and acidic residues" evidence="1">
    <location>
        <begin position="80"/>
        <end position="92"/>
    </location>
</feature>
<feature type="region of interest" description="Disordered" evidence="1">
    <location>
        <begin position="80"/>
        <end position="103"/>
    </location>
</feature>
<proteinExistence type="predicted"/>
<gene>
    <name evidence="3" type="ORF">EJ03DRAFT_329711</name>
</gene>